<dbReference type="PROSITE" id="PS51462">
    <property type="entry name" value="NUDIX"/>
    <property type="match status" value="1"/>
</dbReference>
<dbReference type="Gene3D" id="3.90.79.10">
    <property type="entry name" value="Nucleoside Triphosphate Pyrophosphohydrolase"/>
    <property type="match status" value="1"/>
</dbReference>
<accession>A0ABM8YL18</accession>
<keyword evidence="2" id="KW-0378">Hydrolase</keyword>
<name>A0ABM8YL18_9BACI</name>
<evidence type="ECO:0000313" key="3">
    <source>
        <dbReference type="Proteomes" id="UP000789833"/>
    </source>
</evidence>
<evidence type="ECO:0000313" key="2">
    <source>
        <dbReference type="EMBL" id="CAG9620642.1"/>
    </source>
</evidence>
<comment type="caution">
    <text evidence="2">The sequence shown here is derived from an EMBL/GenBank/DDBJ whole genome shotgun (WGS) entry which is preliminary data.</text>
</comment>
<dbReference type="EMBL" id="CAKJTJ010000005">
    <property type="protein sequence ID" value="CAG9620642.1"/>
    <property type="molecule type" value="Genomic_DNA"/>
</dbReference>
<evidence type="ECO:0000259" key="1">
    <source>
        <dbReference type="PROSITE" id="PS51462"/>
    </source>
</evidence>
<sequence length="155" mass="17962">MIRQAVGAIVKVKAKYLLVHKVKINTKEGKKNISGLWDFIKGGVKEKDQSLQEAILRELKEETGTNLFEVEKEYSRKIEFDFPRDVAEEIGYRSQLTTMFLVSFYGELSDICPQDDEIDNFGLFTKEEVLNMVSHSETKKYFIDTCEKGKYTSRE</sequence>
<dbReference type="GO" id="GO:0016787">
    <property type="term" value="F:hydrolase activity"/>
    <property type="evidence" value="ECO:0007669"/>
    <property type="project" value="UniProtKB-KW"/>
</dbReference>
<dbReference type="SUPFAM" id="SSF55811">
    <property type="entry name" value="Nudix"/>
    <property type="match status" value="1"/>
</dbReference>
<dbReference type="EC" id="3.6.1.-" evidence="2"/>
<proteinExistence type="predicted"/>
<gene>
    <name evidence="2" type="primary">rppH_1</name>
    <name evidence="2" type="ORF">BACCIP111883_01411</name>
</gene>
<dbReference type="RefSeq" id="WP_230500554.1">
    <property type="nucleotide sequence ID" value="NZ_CAKJTJ010000005.1"/>
</dbReference>
<protein>
    <submittedName>
        <fullName evidence="2">RNA pyrophosphohydrolase</fullName>
        <ecNumber evidence="2">3.6.1.-</ecNumber>
    </submittedName>
</protein>
<organism evidence="2 3">
    <name type="scientific">Sutcliffiella rhizosphaerae</name>
    <dbReference type="NCBI Taxonomy" id="2880967"/>
    <lineage>
        <taxon>Bacteria</taxon>
        <taxon>Bacillati</taxon>
        <taxon>Bacillota</taxon>
        <taxon>Bacilli</taxon>
        <taxon>Bacillales</taxon>
        <taxon>Bacillaceae</taxon>
        <taxon>Sutcliffiella</taxon>
    </lineage>
</organism>
<dbReference type="InterPro" id="IPR015797">
    <property type="entry name" value="NUDIX_hydrolase-like_dom_sf"/>
</dbReference>
<keyword evidence="3" id="KW-1185">Reference proteome</keyword>
<feature type="domain" description="Nudix hydrolase" evidence="1">
    <location>
        <begin position="1"/>
        <end position="147"/>
    </location>
</feature>
<dbReference type="InterPro" id="IPR000086">
    <property type="entry name" value="NUDIX_hydrolase_dom"/>
</dbReference>
<dbReference type="Proteomes" id="UP000789833">
    <property type="component" value="Unassembled WGS sequence"/>
</dbReference>
<dbReference type="Pfam" id="PF00293">
    <property type="entry name" value="NUDIX"/>
    <property type="match status" value="1"/>
</dbReference>
<reference evidence="2 3" key="1">
    <citation type="submission" date="2021-10" db="EMBL/GenBank/DDBJ databases">
        <authorList>
            <person name="Criscuolo A."/>
        </authorList>
    </citation>
    <scope>NUCLEOTIDE SEQUENCE [LARGE SCALE GENOMIC DNA]</scope>
    <source>
        <strain evidence="3">CIP 111883</strain>
    </source>
</reference>